<reference evidence="8 9" key="1">
    <citation type="submission" date="2015-03" db="EMBL/GenBank/DDBJ databases">
        <title>Luteipulveratus halotolerans sp. nov., a novel actinobacterium (Dermacoccaceae) from Sarawak, Malaysia.</title>
        <authorList>
            <person name="Juboi H."/>
            <person name="Basik A."/>
            <person name="Shamsul S.S."/>
            <person name="Arnold P."/>
            <person name="Schmitt E.K."/>
            <person name="Sanglier J.-J."/>
            <person name="Yeo T."/>
        </authorList>
    </citation>
    <scope>NUCLEOTIDE SEQUENCE [LARGE SCALE GENOMIC DNA]</scope>
    <source>
        <strain evidence="8 9">MN07-A0370</strain>
    </source>
</reference>
<dbReference type="AlphaFoldDB" id="A0A0K1JLD7"/>
<dbReference type="SMART" id="SM00644">
    <property type="entry name" value="Ami_2"/>
    <property type="match status" value="1"/>
</dbReference>
<keyword evidence="9" id="KW-1185">Reference proteome</keyword>
<dbReference type="InterPro" id="IPR006311">
    <property type="entry name" value="TAT_signal"/>
</dbReference>
<evidence type="ECO:0000256" key="6">
    <source>
        <dbReference type="SAM" id="SignalP"/>
    </source>
</evidence>
<evidence type="ECO:0000256" key="5">
    <source>
        <dbReference type="SAM" id="MobiDB-lite"/>
    </source>
</evidence>
<dbReference type="PANTHER" id="PTHR30417:SF1">
    <property type="entry name" value="N-ACETYLMURAMOYL-L-ALANINE AMIDASE AMID"/>
    <property type="match status" value="1"/>
</dbReference>
<dbReference type="InterPro" id="IPR023346">
    <property type="entry name" value="Lysozyme-like_dom_sf"/>
</dbReference>
<dbReference type="STRING" id="571913.VV02_19600"/>
<dbReference type="CDD" id="cd06583">
    <property type="entry name" value="PGRP"/>
    <property type="match status" value="1"/>
</dbReference>
<dbReference type="Gene3D" id="1.10.530.10">
    <property type="match status" value="1"/>
</dbReference>
<dbReference type="RefSeq" id="WP_052594250.1">
    <property type="nucleotide sequence ID" value="NZ_CP011112.1"/>
</dbReference>
<evidence type="ECO:0000259" key="7">
    <source>
        <dbReference type="SMART" id="SM00644"/>
    </source>
</evidence>
<gene>
    <name evidence="8" type="ORF">VV02_19600</name>
</gene>
<dbReference type="GO" id="GO:0008745">
    <property type="term" value="F:N-acetylmuramoyl-L-alanine amidase activity"/>
    <property type="evidence" value="ECO:0007669"/>
    <property type="project" value="UniProtKB-EC"/>
</dbReference>
<dbReference type="EMBL" id="CP011112">
    <property type="protein sequence ID" value="AKU17532.1"/>
    <property type="molecule type" value="Genomic_DNA"/>
</dbReference>
<comment type="catalytic activity">
    <reaction evidence="1">
        <text>Hydrolyzes the link between N-acetylmuramoyl residues and L-amino acid residues in certain cell-wall glycopeptides.</text>
        <dbReference type="EC" id="3.5.1.28"/>
    </reaction>
</comment>
<dbReference type="InterPro" id="IPR036505">
    <property type="entry name" value="Amidase/PGRP_sf"/>
</dbReference>
<dbReference type="SUPFAM" id="SSF55846">
    <property type="entry name" value="N-acetylmuramoyl-L-alanine amidase-like"/>
    <property type="match status" value="1"/>
</dbReference>
<dbReference type="InterPro" id="IPR051206">
    <property type="entry name" value="NAMLAA_amidase_2"/>
</dbReference>
<dbReference type="FunFam" id="3.40.80.10:FF:000006">
    <property type="entry name" value="N-acetylmuramoyl-L-alanine amidase"/>
    <property type="match status" value="1"/>
</dbReference>
<dbReference type="EC" id="3.5.1.28" evidence="2"/>
<feature type="chain" id="PRO_5005461851" description="N-acetylmuramoyl-L-alanine amidase" evidence="6">
    <location>
        <begin position="31"/>
        <end position="640"/>
    </location>
</feature>
<sequence length="640" mass="68975">MGTHLSRRHFLVASVAVPAVAAVAAGSAQAKVTVDQHTIFTEAAAAYDVPAALLAAVSYSQTRWQDHDGTPSASLGYGPMHLIDGAAAQEARARADKPATDTLDTLAGAATATGFSKESLRTDPAANIRGGAALLAATQKAAGLQTGAKSDPATWFGAVATVSGLTSSQSQLDFADQVMKTVSDGAALTLADGSRLSMAARTLGSTETQRAPLARRASEARKHHHDHGPIDAPRGLDVEWIPAPYEQYGPGTADYGNHDLARRPRSPKITHIVIHDTEGYWDGVLKLVQDPTYVSWQYSLRSNDGHIAQHVVPDDVAWHAGNWYLNAHSIGLEHEGFAPQGAPWFSEPMYRTSATLVRYLTRKYDIPVDRGHIVGHDQVPGVDTPHIPGMHWDPGPFWDWEHYFDLLRAPLDRGTSKRPLRVGDVVRILPGFAGNKQPVTSCEAGKPDSCGDKDTNFVTLRLTPADDGALVNDIGLHQKGQPASTEVSDISARATAGTEFVVAAVQGDWTAIWYLGQQVWFFNPRKRPTARAVVGHAKVATAAAGKTSFPVYGRCYPEASAYTDPADVQPISPLIYTIPAGQSYAVMDEAPPTDYYKAKTFSTDTPNDHINIEGKDKYVQISLGHRVAFVRRADIDLHRA</sequence>
<dbReference type="InterPro" id="IPR002502">
    <property type="entry name" value="Amidase_domain"/>
</dbReference>
<feature type="signal peptide" evidence="6">
    <location>
        <begin position="1"/>
        <end position="30"/>
    </location>
</feature>
<evidence type="ECO:0000256" key="1">
    <source>
        <dbReference type="ARBA" id="ARBA00001561"/>
    </source>
</evidence>
<accession>A0A0K1JLD7</accession>
<dbReference type="Proteomes" id="UP000066480">
    <property type="component" value="Chromosome"/>
</dbReference>
<evidence type="ECO:0000256" key="4">
    <source>
        <dbReference type="ARBA" id="ARBA00023316"/>
    </source>
</evidence>
<protein>
    <recommendedName>
        <fullName evidence="2">N-acetylmuramoyl-L-alanine amidase</fullName>
        <ecNumber evidence="2">3.5.1.28</ecNumber>
    </recommendedName>
</protein>
<name>A0A0K1JLD7_9MICO</name>
<evidence type="ECO:0000313" key="8">
    <source>
        <dbReference type="EMBL" id="AKU17532.1"/>
    </source>
</evidence>
<dbReference type="GO" id="GO:0009253">
    <property type="term" value="P:peptidoglycan catabolic process"/>
    <property type="evidence" value="ECO:0007669"/>
    <property type="project" value="InterPro"/>
</dbReference>
<dbReference type="Gene3D" id="3.40.80.10">
    <property type="entry name" value="Peptidoglycan recognition protein-like"/>
    <property type="match status" value="1"/>
</dbReference>
<dbReference type="PATRIC" id="fig|571913.6.peg.3968"/>
<feature type="region of interest" description="Disordered" evidence="5">
    <location>
        <begin position="205"/>
        <end position="235"/>
    </location>
</feature>
<dbReference type="GO" id="GO:0009254">
    <property type="term" value="P:peptidoglycan turnover"/>
    <property type="evidence" value="ECO:0007669"/>
    <property type="project" value="TreeGrafter"/>
</dbReference>
<evidence type="ECO:0000256" key="2">
    <source>
        <dbReference type="ARBA" id="ARBA00011901"/>
    </source>
</evidence>
<proteinExistence type="predicted"/>
<evidence type="ECO:0000256" key="3">
    <source>
        <dbReference type="ARBA" id="ARBA00022801"/>
    </source>
</evidence>
<dbReference type="PROSITE" id="PS51318">
    <property type="entry name" value="TAT"/>
    <property type="match status" value="1"/>
</dbReference>
<dbReference type="PANTHER" id="PTHR30417">
    <property type="entry name" value="N-ACETYLMURAMOYL-L-ALANINE AMIDASE AMID"/>
    <property type="match status" value="1"/>
</dbReference>
<keyword evidence="6" id="KW-0732">Signal</keyword>
<evidence type="ECO:0000313" key="9">
    <source>
        <dbReference type="Proteomes" id="UP000066480"/>
    </source>
</evidence>
<feature type="domain" description="N-acetylmuramoyl-L-alanine amidase" evidence="7">
    <location>
        <begin position="255"/>
        <end position="395"/>
    </location>
</feature>
<dbReference type="SUPFAM" id="SSF53955">
    <property type="entry name" value="Lysozyme-like"/>
    <property type="match status" value="1"/>
</dbReference>
<dbReference type="Pfam" id="PF01510">
    <property type="entry name" value="Amidase_2"/>
    <property type="match status" value="1"/>
</dbReference>
<dbReference type="KEGG" id="lmoi:VV02_19600"/>
<organism evidence="8 9">
    <name type="scientific">Luteipulveratus mongoliensis</name>
    <dbReference type="NCBI Taxonomy" id="571913"/>
    <lineage>
        <taxon>Bacteria</taxon>
        <taxon>Bacillati</taxon>
        <taxon>Actinomycetota</taxon>
        <taxon>Actinomycetes</taxon>
        <taxon>Micrococcales</taxon>
        <taxon>Dermacoccaceae</taxon>
        <taxon>Luteipulveratus</taxon>
    </lineage>
</organism>
<dbReference type="GO" id="GO:0071555">
    <property type="term" value="P:cell wall organization"/>
    <property type="evidence" value="ECO:0007669"/>
    <property type="project" value="UniProtKB-KW"/>
</dbReference>
<keyword evidence="3" id="KW-0378">Hydrolase</keyword>
<keyword evidence="4" id="KW-0961">Cell wall biogenesis/degradation</keyword>